<evidence type="ECO:0000259" key="6">
    <source>
        <dbReference type="PROSITE" id="PS50801"/>
    </source>
</evidence>
<feature type="transmembrane region" description="Helical" evidence="5">
    <location>
        <begin position="205"/>
        <end position="221"/>
    </location>
</feature>
<organism evidence="7 8">
    <name type="scientific">Nocardioides islandensis</name>
    <dbReference type="NCBI Taxonomy" id="433663"/>
    <lineage>
        <taxon>Bacteria</taxon>
        <taxon>Bacillati</taxon>
        <taxon>Actinomycetota</taxon>
        <taxon>Actinomycetes</taxon>
        <taxon>Propionibacteriales</taxon>
        <taxon>Nocardioidaceae</taxon>
        <taxon>Nocardioides</taxon>
    </lineage>
</organism>
<feature type="transmembrane region" description="Helical" evidence="5">
    <location>
        <begin position="48"/>
        <end position="67"/>
    </location>
</feature>
<dbReference type="InterPro" id="IPR001902">
    <property type="entry name" value="SLC26A/SulP_fam"/>
</dbReference>
<dbReference type="Proteomes" id="UP000640489">
    <property type="component" value="Unassembled WGS sequence"/>
</dbReference>
<evidence type="ECO:0000313" key="8">
    <source>
        <dbReference type="Proteomes" id="UP000640489"/>
    </source>
</evidence>
<comment type="subcellular location">
    <subcellularLocation>
        <location evidence="1">Membrane</location>
        <topology evidence="1">Multi-pass membrane protein</topology>
    </subcellularLocation>
</comment>
<dbReference type="PANTHER" id="PTHR11814">
    <property type="entry name" value="SULFATE TRANSPORTER"/>
    <property type="match status" value="1"/>
</dbReference>
<feature type="transmembrane region" description="Helical" evidence="5">
    <location>
        <begin position="381"/>
        <end position="409"/>
    </location>
</feature>
<dbReference type="InterPro" id="IPR011547">
    <property type="entry name" value="SLC26A/SulP_dom"/>
</dbReference>
<evidence type="ECO:0000256" key="5">
    <source>
        <dbReference type="SAM" id="Phobius"/>
    </source>
</evidence>
<evidence type="ECO:0000256" key="4">
    <source>
        <dbReference type="ARBA" id="ARBA00023136"/>
    </source>
</evidence>
<dbReference type="EMBL" id="JADKPN010000005">
    <property type="protein sequence ID" value="MBF4763505.1"/>
    <property type="molecule type" value="Genomic_DNA"/>
</dbReference>
<dbReference type="RefSeq" id="WP_194706699.1">
    <property type="nucleotide sequence ID" value="NZ_JADKPN010000005.1"/>
</dbReference>
<dbReference type="Gene3D" id="3.30.750.24">
    <property type="entry name" value="STAS domain"/>
    <property type="match status" value="1"/>
</dbReference>
<keyword evidence="4 5" id="KW-0472">Membrane</keyword>
<comment type="caution">
    <text evidence="7">The sequence shown here is derived from an EMBL/GenBank/DDBJ whole genome shotgun (WGS) entry which is preliminary data.</text>
</comment>
<feature type="transmembrane region" description="Helical" evidence="5">
    <location>
        <begin position="177"/>
        <end position="199"/>
    </location>
</feature>
<reference evidence="7" key="1">
    <citation type="submission" date="2020-11" db="EMBL/GenBank/DDBJ databases">
        <title>Nocardioides sp. nov., isolated from Soil of Cynanchum wilfordii Hemsley rhizosphere.</title>
        <authorList>
            <person name="Lee J.-S."/>
            <person name="Suh M.K."/>
            <person name="Kim J.-S."/>
        </authorList>
    </citation>
    <scope>NUCLEOTIDE SEQUENCE</scope>
    <source>
        <strain evidence="7">KCTC 19275</strain>
    </source>
</reference>
<dbReference type="NCBIfam" id="TIGR00815">
    <property type="entry name" value="sulP"/>
    <property type="match status" value="1"/>
</dbReference>
<dbReference type="CDD" id="cd07042">
    <property type="entry name" value="STAS_SulP_like_sulfate_transporter"/>
    <property type="match status" value="1"/>
</dbReference>
<evidence type="ECO:0000313" key="7">
    <source>
        <dbReference type="EMBL" id="MBF4763505.1"/>
    </source>
</evidence>
<proteinExistence type="predicted"/>
<feature type="transmembrane region" description="Helical" evidence="5">
    <location>
        <begin position="134"/>
        <end position="156"/>
    </location>
</feature>
<name>A0A930VEU9_9ACTN</name>
<dbReference type="PROSITE" id="PS50801">
    <property type="entry name" value="STAS"/>
    <property type="match status" value="1"/>
</dbReference>
<feature type="transmembrane region" description="Helical" evidence="5">
    <location>
        <begin position="79"/>
        <end position="95"/>
    </location>
</feature>
<dbReference type="Pfam" id="PF01740">
    <property type="entry name" value="STAS"/>
    <property type="match status" value="1"/>
</dbReference>
<keyword evidence="2 5" id="KW-0812">Transmembrane</keyword>
<dbReference type="SUPFAM" id="SSF52091">
    <property type="entry name" value="SpoIIaa-like"/>
    <property type="match status" value="1"/>
</dbReference>
<feature type="transmembrane region" description="Helical" evidence="5">
    <location>
        <begin position="102"/>
        <end position="122"/>
    </location>
</feature>
<accession>A0A930VEU9</accession>
<evidence type="ECO:0000256" key="3">
    <source>
        <dbReference type="ARBA" id="ARBA00022989"/>
    </source>
</evidence>
<dbReference type="InterPro" id="IPR002645">
    <property type="entry name" value="STAS_dom"/>
</dbReference>
<evidence type="ECO:0000256" key="2">
    <source>
        <dbReference type="ARBA" id="ARBA00022692"/>
    </source>
</evidence>
<dbReference type="GO" id="GO:0055085">
    <property type="term" value="P:transmembrane transport"/>
    <property type="evidence" value="ECO:0007669"/>
    <property type="project" value="InterPro"/>
</dbReference>
<feature type="transmembrane region" description="Helical" evidence="5">
    <location>
        <begin position="20"/>
        <end position="36"/>
    </location>
</feature>
<dbReference type="Pfam" id="PF00916">
    <property type="entry name" value="Sulfate_transp"/>
    <property type="match status" value="1"/>
</dbReference>
<keyword evidence="8" id="KW-1185">Reference proteome</keyword>
<feature type="domain" description="STAS" evidence="6">
    <location>
        <begin position="437"/>
        <end position="552"/>
    </location>
</feature>
<protein>
    <submittedName>
        <fullName evidence="7">Sulfate permease</fullName>
    </submittedName>
</protein>
<dbReference type="InterPro" id="IPR036513">
    <property type="entry name" value="STAS_dom_sf"/>
</dbReference>
<feature type="transmembrane region" description="Helical" evidence="5">
    <location>
        <begin position="331"/>
        <end position="361"/>
    </location>
</feature>
<gene>
    <name evidence="7" type="primary">sulP</name>
    <name evidence="7" type="ORF">ISU07_10235</name>
</gene>
<sequence length="562" mass="58914">MRAVPLPSPPEWVRAYDRTWLRGDLLAGVTVTAYLIPQVMAYAEVAGVPSEAALWAVVGGLTVYVVIGSSRQLSVGPESTTALMTATALGPLVAVGDSRVPLAAALALMVGACCLAGWALRLGALADLLSRPVLVGYLAGIAFTMAASQLGKLLGIEEDASSFVDEVRQVFSHLDRMHAPTATLGLVTLAALLTIAHFFPRAPTALIGMLGATAAVWLLGLKDHGIATVGEIPGGLAVPGLPDVASQDLTALIGPAVGIAFVAYTDNILTGRAFASRHGETVDAQRELFALGGANLGAGLVGGLPVSSSGSRTAIGDAVGQRTQLGGAVTVLCTILAILVLRPVLAAFPVAGLAAVVVYAATRLVDVRELVRFGRFRLSELVLALATTVSVLALDVLLGIVAAIALSVLDLLRRVARPHDAVLGIVPGMAGMHDVDDYPSATVVPGLMIYRYDSPLFFANAEDFRLRALRSVDEAETPVRWFVLNAEAVSEVDITAADALEQLRAELERRGISVGLSRMKQELREDLATTPFLRHISPDRIFATLPTTVEAYQAWVQGQLNP</sequence>
<dbReference type="AlphaFoldDB" id="A0A930VEU9"/>
<dbReference type="GO" id="GO:0016020">
    <property type="term" value="C:membrane"/>
    <property type="evidence" value="ECO:0007669"/>
    <property type="project" value="UniProtKB-SubCell"/>
</dbReference>
<evidence type="ECO:0000256" key="1">
    <source>
        <dbReference type="ARBA" id="ARBA00004141"/>
    </source>
</evidence>
<keyword evidence="3 5" id="KW-1133">Transmembrane helix</keyword>